<dbReference type="EMBL" id="PTIZ01000007">
    <property type="protein sequence ID" value="PPK74996.1"/>
    <property type="molecule type" value="Genomic_DNA"/>
</dbReference>
<sequence length="360" mass="40652">MNIIEFKSRFIELLGNVANGVIFEHHFFELPSEQKPWFDTGLDVEAGDNFTSFAAGQTQFKDLPITLEPNFQLWFRIGQDGEIFRGTRDSHSFTVAQSGRLYLASYFPGEWSSKTGGLATPDEVYDMVTGNLAVLLIRWQGDTLNGLKSLAENGDVDNLIAMEIDRLVSPVITPEGWDYLWFTGPAEVYQSRAVPAKESAICCHTHNDGGLLIKPVSLPFKPDTRLRWSWKMDVLPSAVREDTLPTHDYLSIAVEFDNGQDITYYWSAELPPETVYRCPIPTWTARETHVVIRSGQQGLGEWFNEDRDVYQDYINAIGGAMPGNIVKVWLIAVSLFQHEEGVCQYADISFLNDDRVVPVQ</sequence>
<dbReference type="AlphaFoldDB" id="A0A2S6HC46"/>
<name>A0A2S6HC46_9GAMM</name>
<evidence type="ECO:0000313" key="1">
    <source>
        <dbReference type="EMBL" id="PPK74996.1"/>
    </source>
</evidence>
<evidence type="ECO:0000313" key="2">
    <source>
        <dbReference type="Proteomes" id="UP000240010"/>
    </source>
</evidence>
<dbReference type="InterPro" id="IPR021409">
    <property type="entry name" value="DUF3047"/>
</dbReference>
<dbReference type="Gene3D" id="2.60.120.430">
    <property type="entry name" value="Galactose-binding lectin"/>
    <property type="match status" value="1"/>
</dbReference>
<gene>
    <name evidence="1" type="ORF">B0F87_107239</name>
</gene>
<organism evidence="1 2">
    <name type="scientific">Methylobacter tundripaludum</name>
    <dbReference type="NCBI Taxonomy" id="173365"/>
    <lineage>
        <taxon>Bacteria</taxon>
        <taxon>Pseudomonadati</taxon>
        <taxon>Pseudomonadota</taxon>
        <taxon>Gammaproteobacteria</taxon>
        <taxon>Methylococcales</taxon>
        <taxon>Methylococcaceae</taxon>
        <taxon>Methylobacter</taxon>
    </lineage>
</organism>
<dbReference type="Proteomes" id="UP000240010">
    <property type="component" value="Unassembled WGS sequence"/>
</dbReference>
<protein>
    <recommendedName>
        <fullName evidence="3">DUF3047 family protein</fullName>
    </recommendedName>
</protein>
<proteinExistence type="predicted"/>
<reference evidence="1 2" key="1">
    <citation type="submission" date="2018-02" db="EMBL/GenBank/DDBJ databases">
        <title>Subsurface microbial communities from deep shales in Ohio and West Virginia, USA.</title>
        <authorList>
            <person name="Wrighton K."/>
        </authorList>
    </citation>
    <scope>NUCLEOTIDE SEQUENCE [LARGE SCALE GENOMIC DNA]</scope>
    <source>
        <strain evidence="1 2">OWC-DMM</strain>
    </source>
</reference>
<evidence type="ECO:0008006" key="3">
    <source>
        <dbReference type="Google" id="ProtNLM"/>
    </source>
</evidence>
<dbReference type="Pfam" id="PF11249">
    <property type="entry name" value="DUF3047"/>
    <property type="match status" value="1"/>
</dbReference>
<comment type="caution">
    <text evidence="1">The sequence shown here is derived from an EMBL/GenBank/DDBJ whole genome shotgun (WGS) entry which is preliminary data.</text>
</comment>
<dbReference type="RefSeq" id="WP_181050127.1">
    <property type="nucleotide sequence ID" value="NZ_PTIZ01000007.1"/>
</dbReference>
<accession>A0A2S6HC46</accession>